<dbReference type="EMBL" id="KI517384">
    <property type="protein sequence ID" value="ESQ54682.1"/>
    <property type="molecule type" value="Genomic_DNA"/>
</dbReference>
<accession>V4MHB2</accession>
<evidence type="ECO:0000313" key="2">
    <source>
        <dbReference type="EMBL" id="ESQ54682.1"/>
    </source>
</evidence>
<dbReference type="Proteomes" id="UP000030689">
    <property type="component" value="Unassembled WGS sequence"/>
</dbReference>
<evidence type="ECO:0000256" key="1">
    <source>
        <dbReference type="SAM" id="MobiDB-lite"/>
    </source>
</evidence>
<name>V4MHB2_EUTSA</name>
<dbReference type="AlphaFoldDB" id="V4MHB2"/>
<evidence type="ECO:0000313" key="3">
    <source>
        <dbReference type="Proteomes" id="UP000030689"/>
    </source>
</evidence>
<keyword evidence="3" id="KW-1185">Reference proteome</keyword>
<sequence>MVKLLQSTNKPYQSNRLRSQREKRGNFQKKTSSSFSVHQSSFLSSFSILERGERGASQKTTFRLNGFFSPDRDEEDEDNHGVLISQA</sequence>
<dbReference type="KEGG" id="eus:EUTSA_v10026686mg"/>
<dbReference type="Gramene" id="ESQ54682">
    <property type="protein sequence ID" value="ESQ54682"/>
    <property type="gene ID" value="EUTSA_v10026686mg"/>
</dbReference>
<gene>
    <name evidence="2" type="ORF">EUTSA_v10026686mg</name>
</gene>
<feature type="region of interest" description="Disordered" evidence="1">
    <location>
        <begin position="1"/>
        <end position="33"/>
    </location>
</feature>
<protein>
    <submittedName>
        <fullName evidence="2">Uncharacterized protein</fullName>
    </submittedName>
</protein>
<reference evidence="2 3" key="1">
    <citation type="journal article" date="2013" name="Front. Plant Sci.">
        <title>The Reference Genome of the Halophytic Plant Eutrema salsugineum.</title>
        <authorList>
            <person name="Yang R."/>
            <person name="Jarvis D.E."/>
            <person name="Chen H."/>
            <person name="Beilstein M.A."/>
            <person name="Grimwood J."/>
            <person name="Jenkins J."/>
            <person name="Shu S."/>
            <person name="Prochnik S."/>
            <person name="Xin M."/>
            <person name="Ma C."/>
            <person name="Schmutz J."/>
            <person name="Wing R.A."/>
            <person name="Mitchell-Olds T."/>
            <person name="Schumaker K.S."/>
            <person name="Wang X."/>
        </authorList>
    </citation>
    <scope>NUCLEOTIDE SEQUENCE [LARGE SCALE GENOMIC DNA]</scope>
</reference>
<feature type="region of interest" description="Disordered" evidence="1">
    <location>
        <begin position="65"/>
        <end position="87"/>
    </location>
</feature>
<proteinExistence type="predicted"/>
<feature type="compositionally biased region" description="Polar residues" evidence="1">
    <location>
        <begin position="1"/>
        <end position="17"/>
    </location>
</feature>
<organism evidence="2 3">
    <name type="scientific">Eutrema salsugineum</name>
    <name type="common">Saltwater cress</name>
    <name type="synonym">Sisymbrium salsugineum</name>
    <dbReference type="NCBI Taxonomy" id="72664"/>
    <lineage>
        <taxon>Eukaryota</taxon>
        <taxon>Viridiplantae</taxon>
        <taxon>Streptophyta</taxon>
        <taxon>Embryophyta</taxon>
        <taxon>Tracheophyta</taxon>
        <taxon>Spermatophyta</taxon>
        <taxon>Magnoliopsida</taxon>
        <taxon>eudicotyledons</taxon>
        <taxon>Gunneridae</taxon>
        <taxon>Pentapetalae</taxon>
        <taxon>rosids</taxon>
        <taxon>malvids</taxon>
        <taxon>Brassicales</taxon>
        <taxon>Brassicaceae</taxon>
        <taxon>Eutremeae</taxon>
        <taxon>Eutrema</taxon>
    </lineage>
</organism>